<keyword evidence="3" id="KW-0809">Transit peptide</keyword>
<dbReference type="PANTHER" id="PTHR13068">
    <property type="entry name" value="CGI-12 PROTEIN-RELATED"/>
    <property type="match status" value="1"/>
</dbReference>
<organism evidence="4 5">
    <name type="scientific">Salix purpurea</name>
    <name type="common">Purple osier willow</name>
    <dbReference type="NCBI Taxonomy" id="77065"/>
    <lineage>
        <taxon>Eukaryota</taxon>
        <taxon>Viridiplantae</taxon>
        <taxon>Streptophyta</taxon>
        <taxon>Embryophyta</taxon>
        <taxon>Tracheophyta</taxon>
        <taxon>Spermatophyta</taxon>
        <taxon>Magnoliopsida</taxon>
        <taxon>eudicotyledons</taxon>
        <taxon>Gunneridae</taxon>
        <taxon>Pentapetalae</taxon>
        <taxon>rosids</taxon>
        <taxon>fabids</taxon>
        <taxon>Malpighiales</taxon>
        <taxon>Salicaceae</taxon>
        <taxon>Saliceae</taxon>
        <taxon>Salix</taxon>
    </lineage>
</organism>
<dbReference type="InterPro" id="IPR038538">
    <property type="entry name" value="MTERF_sf"/>
</dbReference>
<keyword evidence="2" id="KW-0806">Transcription termination</keyword>
<dbReference type="GO" id="GO:0003676">
    <property type="term" value="F:nucleic acid binding"/>
    <property type="evidence" value="ECO:0007669"/>
    <property type="project" value="InterPro"/>
</dbReference>
<evidence type="ECO:0000256" key="2">
    <source>
        <dbReference type="ARBA" id="ARBA00022472"/>
    </source>
</evidence>
<proteinExistence type="inferred from homology"/>
<evidence type="ECO:0000256" key="1">
    <source>
        <dbReference type="ARBA" id="ARBA00007692"/>
    </source>
</evidence>
<accession>A0A9Q0WIG5</accession>
<dbReference type="Proteomes" id="UP001151532">
    <property type="component" value="Chromosome 4"/>
</dbReference>
<evidence type="ECO:0000313" key="4">
    <source>
        <dbReference type="EMBL" id="KAJ6767373.1"/>
    </source>
</evidence>
<dbReference type="GO" id="GO:0006353">
    <property type="term" value="P:DNA-templated transcription termination"/>
    <property type="evidence" value="ECO:0007669"/>
    <property type="project" value="UniProtKB-KW"/>
</dbReference>
<name>A0A9Q0WIG5_SALPP</name>
<dbReference type="EMBL" id="JAPFFK010000004">
    <property type="protein sequence ID" value="KAJ6767373.1"/>
    <property type="molecule type" value="Genomic_DNA"/>
</dbReference>
<reference evidence="4" key="2">
    <citation type="journal article" date="2023" name="Int. J. Mol. Sci.">
        <title>De Novo Assembly and Annotation of 11 Diverse Shrub Willow (Salix) Genomes Reveals Novel Gene Organization in Sex-Linked Regions.</title>
        <authorList>
            <person name="Hyden B."/>
            <person name="Feng K."/>
            <person name="Yates T.B."/>
            <person name="Jawdy S."/>
            <person name="Cereghino C."/>
            <person name="Smart L.B."/>
            <person name="Muchero W."/>
        </authorList>
    </citation>
    <scope>NUCLEOTIDE SEQUENCE</scope>
    <source>
        <tissue evidence="4">Shoot tip</tissue>
    </source>
</reference>
<dbReference type="PANTHER" id="PTHR13068:SF233">
    <property type="entry name" value="MTERF FAMILY PROTEIN"/>
    <property type="match status" value="1"/>
</dbReference>
<gene>
    <name evidence="4" type="ORF">OIU79_023186</name>
</gene>
<dbReference type="InterPro" id="IPR003690">
    <property type="entry name" value="MTERF"/>
</dbReference>
<sequence>MWALSEISLQASKQVHFETPDEPGSALAVFKNYGFSKSHVLNLVRRLPTYSLQNQLVPAFDFLETSLQSDAEAIKAVKRFPLVLNVTVETMARVVDVLRDNGVPGKNIALLIRSRPSVMVSNLENLKKLREEATLMGFHPSKTQFVEAVRVSTAMNSLCCTHLYHQPLA</sequence>
<dbReference type="SMART" id="SM00733">
    <property type="entry name" value="Mterf"/>
    <property type="match status" value="3"/>
</dbReference>
<dbReference type="AlphaFoldDB" id="A0A9Q0WIG5"/>
<reference evidence="4" key="1">
    <citation type="submission" date="2022-11" db="EMBL/GenBank/DDBJ databases">
        <authorList>
            <person name="Hyden B.L."/>
            <person name="Feng K."/>
            <person name="Yates T."/>
            <person name="Jawdy S."/>
            <person name="Smart L.B."/>
            <person name="Muchero W."/>
        </authorList>
    </citation>
    <scope>NUCLEOTIDE SEQUENCE</scope>
    <source>
        <tissue evidence="4">Shoot tip</tissue>
    </source>
</reference>
<dbReference type="Gene3D" id="1.25.70.10">
    <property type="entry name" value="Transcription termination factor 3, mitochondrial"/>
    <property type="match status" value="1"/>
</dbReference>
<comment type="caution">
    <text evidence="4">The sequence shown here is derived from an EMBL/GenBank/DDBJ whole genome shotgun (WGS) entry which is preliminary data.</text>
</comment>
<dbReference type="Pfam" id="PF02536">
    <property type="entry name" value="mTERF"/>
    <property type="match status" value="1"/>
</dbReference>
<keyword evidence="2" id="KW-0805">Transcription regulation</keyword>
<comment type="similarity">
    <text evidence="1">Belongs to the mTERF family.</text>
</comment>
<evidence type="ECO:0000313" key="5">
    <source>
        <dbReference type="Proteomes" id="UP001151532"/>
    </source>
</evidence>
<protein>
    <submittedName>
        <fullName evidence="4">CGI-12 PROTEIN-RELATED</fullName>
    </submittedName>
</protein>
<keyword evidence="2" id="KW-0804">Transcription</keyword>
<evidence type="ECO:0000256" key="3">
    <source>
        <dbReference type="ARBA" id="ARBA00022946"/>
    </source>
</evidence>
<keyword evidence="5" id="KW-1185">Reference proteome</keyword>